<organism evidence="4 5">
    <name type="scientific">Marivirga atlantica</name>
    <dbReference type="NCBI Taxonomy" id="1548457"/>
    <lineage>
        <taxon>Bacteria</taxon>
        <taxon>Pseudomonadati</taxon>
        <taxon>Bacteroidota</taxon>
        <taxon>Cytophagia</taxon>
        <taxon>Cytophagales</taxon>
        <taxon>Marivirgaceae</taxon>
        <taxon>Marivirga</taxon>
    </lineage>
</organism>
<dbReference type="InterPro" id="IPR020936">
    <property type="entry name" value="TrhO"/>
</dbReference>
<evidence type="ECO:0000256" key="2">
    <source>
        <dbReference type="SAM" id="MobiDB-lite"/>
    </source>
</evidence>
<keyword evidence="1" id="KW-0819">tRNA processing</keyword>
<dbReference type="Gene3D" id="3.30.70.100">
    <property type="match status" value="1"/>
</dbReference>
<dbReference type="GO" id="GO:0006400">
    <property type="term" value="P:tRNA modification"/>
    <property type="evidence" value="ECO:0007669"/>
    <property type="project" value="UniProtKB-UniRule"/>
</dbReference>
<feature type="compositionally biased region" description="Basic and acidic residues" evidence="2">
    <location>
        <begin position="321"/>
        <end position="331"/>
    </location>
</feature>
<dbReference type="InterPro" id="IPR036873">
    <property type="entry name" value="Rhodanese-like_dom_sf"/>
</dbReference>
<dbReference type="GO" id="GO:0016705">
    <property type="term" value="F:oxidoreductase activity, acting on paired donors, with incorporation or reduction of molecular oxygen"/>
    <property type="evidence" value="ECO:0007669"/>
    <property type="project" value="UniProtKB-UniRule"/>
</dbReference>
<proteinExistence type="inferred from homology"/>
<dbReference type="Gene3D" id="3.40.250.10">
    <property type="entry name" value="Rhodanese-like domain"/>
    <property type="match status" value="1"/>
</dbReference>
<dbReference type="InterPro" id="IPR001763">
    <property type="entry name" value="Rhodanese-like_dom"/>
</dbReference>
<dbReference type="PANTHER" id="PTHR43268">
    <property type="entry name" value="THIOSULFATE SULFURTRANSFERASE/RHODANESE-LIKE DOMAIN-CONTAINING PROTEIN 2"/>
    <property type="match status" value="1"/>
</dbReference>
<evidence type="ECO:0000256" key="1">
    <source>
        <dbReference type="HAMAP-Rule" id="MF_00469"/>
    </source>
</evidence>
<dbReference type="PROSITE" id="PS50206">
    <property type="entry name" value="RHODANESE_3"/>
    <property type="match status" value="1"/>
</dbReference>
<comment type="function">
    <text evidence="1">Catalyzes oxygen-dependent 5-hydroxyuridine (ho5U) modification at position 34 in tRNAs.</text>
</comment>
<dbReference type="Pfam" id="PF17773">
    <property type="entry name" value="UPF0176_N"/>
    <property type="match status" value="1"/>
</dbReference>
<dbReference type="CDD" id="cd01518">
    <property type="entry name" value="RHOD_YceA"/>
    <property type="match status" value="1"/>
</dbReference>
<accession>A0A937A6R7</accession>
<dbReference type="EMBL" id="JAERQG010000001">
    <property type="protein sequence ID" value="MBL0764635.1"/>
    <property type="molecule type" value="Genomic_DNA"/>
</dbReference>
<feature type="domain" description="Rhodanese" evidence="3">
    <location>
        <begin position="129"/>
        <end position="219"/>
    </location>
</feature>
<dbReference type="EC" id="1.14.-.-" evidence="1"/>
<comment type="similarity">
    <text evidence="1">Belongs to the TrhO family.</text>
</comment>
<sequence length="331" mass="37989">MENTTNNQYKVILYYCYSEIEKPDEFRDQHHLLCLDLNLRGRIIIASEGLNGTVSGSAKEVDEYMKTVKSDPRFADIEFKEELVPDHTFKKLHVRVKDEIVHSSLKEIDPTKKTGAYVEPDQLREMIKNQDDFVILDVRSNYEHKLGKFKNAVTLDIDNFRDFPDKINELEQYKGKKIVTYCTGGIKCEKASAYLLEQGFDNVHQLHGGIIKYGLEAEGEDFEGKCYVFDSRLAVDVNKVNPKVVSKCYVCDEPSDRMVNCANPTCNIHVPICEACGEEMEGACSVECKEHPEKRPYDGTGYYQKESNGYNPYKGFQRRNLLKEKKNQATT</sequence>
<protein>
    <recommendedName>
        <fullName evidence="1">tRNA uridine(34) hydroxylase</fullName>
        <ecNumber evidence="1">1.14.-.-</ecNumber>
    </recommendedName>
    <alternativeName>
        <fullName evidence="1">tRNA hydroxylation protein O</fullName>
    </alternativeName>
</protein>
<feature type="region of interest" description="Disordered" evidence="2">
    <location>
        <begin position="299"/>
        <end position="331"/>
    </location>
</feature>
<evidence type="ECO:0000259" key="3">
    <source>
        <dbReference type="PROSITE" id="PS50206"/>
    </source>
</evidence>
<evidence type="ECO:0000313" key="5">
    <source>
        <dbReference type="Proteomes" id="UP000642920"/>
    </source>
</evidence>
<reference evidence="4" key="1">
    <citation type="submission" date="2021-01" db="EMBL/GenBank/DDBJ databases">
        <title>Marivirga sp. nov., isolated from intertidal surface sediments.</title>
        <authorList>
            <person name="Zhang M."/>
        </authorList>
    </citation>
    <scope>NUCLEOTIDE SEQUENCE</scope>
    <source>
        <strain evidence="4">SM1354</strain>
    </source>
</reference>
<dbReference type="InterPro" id="IPR040503">
    <property type="entry name" value="TRHO_N"/>
</dbReference>
<dbReference type="SMART" id="SM00450">
    <property type="entry name" value="RHOD"/>
    <property type="match status" value="1"/>
</dbReference>
<keyword evidence="5" id="KW-1185">Reference proteome</keyword>
<dbReference type="InterPro" id="IPR022111">
    <property type="entry name" value="Rhodanese_C"/>
</dbReference>
<dbReference type="Pfam" id="PF00581">
    <property type="entry name" value="Rhodanese"/>
    <property type="match status" value="1"/>
</dbReference>
<dbReference type="SUPFAM" id="SSF52821">
    <property type="entry name" value="Rhodanese/Cell cycle control phosphatase"/>
    <property type="match status" value="1"/>
</dbReference>
<dbReference type="RefSeq" id="WP_201918391.1">
    <property type="nucleotide sequence ID" value="NZ_JAERQG010000001.1"/>
</dbReference>
<dbReference type="Pfam" id="PF12368">
    <property type="entry name" value="Rhodanese_C"/>
    <property type="match status" value="1"/>
</dbReference>
<dbReference type="AlphaFoldDB" id="A0A937A6R7"/>
<dbReference type="PANTHER" id="PTHR43268:SF3">
    <property type="entry name" value="RHODANESE-LIKE DOMAIN-CONTAINING PROTEIN 7-RELATED"/>
    <property type="match status" value="1"/>
</dbReference>
<dbReference type="HAMAP" id="MF_00469">
    <property type="entry name" value="TrhO"/>
    <property type="match status" value="1"/>
</dbReference>
<gene>
    <name evidence="1" type="primary">trhO</name>
    <name evidence="4" type="ORF">JKP34_05190</name>
</gene>
<keyword evidence="1" id="KW-0560">Oxidoreductase</keyword>
<comment type="caution">
    <text evidence="4">The sequence shown here is derived from an EMBL/GenBank/DDBJ whole genome shotgun (WGS) entry which is preliminary data.</text>
</comment>
<comment type="catalytic activity">
    <reaction evidence="1">
        <text>uridine(34) in tRNA + AH2 + O2 = 5-hydroxyuridine(34) in tRNA + A + H2O</text>
        <dbReference type="Rhea" id="RHEA:64224"/>
        <dbReference type="Rhea" id="RHEA-COMP:11727"/>
        <dbReference type="Rhea" id="RHEA-COMP:13381"/>
        <dbReference type="ChEBI" id="CHEBI:13193"/>
        <dbReference type="ChEBI" id="CHEBI:15377"/>
        <dbReference type="ChEBI" id="CHEBI:15379"/>
        <dbReference type="ChEBI" id="CHEBI:17499"/>
        <dbReference type="ChEBI" id="CHEBI:65315"/>
        <dbReference type="ChEBI" id="CHEBI:136877"/>
    </reaction>
</comment>
<dbReference type="Proteomes" id="UP000642920">
    <property type="component" value="Unassembled WGS sequence"/>
</dbReference>
<name>A0A937A6R7_9BACT</name>
<evidence type="ECO:0000313" key="4">
    <source>
        <dbReference type="EMBL" id="MBL0764635.1"/>
    </source>
</evidence>
<dbReference type="NCBIfam" id="NF001135">
    <property type="entry name" value="PRK00142.1-3"/>
    <property type="match status" value="1"/>
</dbReference>